<keyword evidence="4" id="KW-1185">Reference proteome</keyword>
<dbReference type="Gene3D" id="2.40.10.500">
    <property type="match status" value="3"/>
</dbReference>
<gene>
    <name evidence="3" type="ORF">J2X19_004590</name>
</gene>
<dbReference type="CDD" id="cd05819">
    <property type="entry name" value="NHL"/>
    <property type="match status" value="1"/>
</dbReference>
<dbReference type="Proteomes" id="UP001180487">
    <property type="component" value="Unassembled WGS sequence"/>
</dbReference>
<evidence type="ECO:0000313" key="4">
    <source>
        <dbReference type="Proteomes" id="UP001180487"/>
    </source>
</evidence>
<dbReference type="SUPFAM" id="SSF101898">
    <property type="entry name" value="NHL repeat"/>
    <property type="match status" value="1"/>
</dbReference>
<dbReference type="GO" id="GO:0003677">
    <property type="term" value="F:DNA binding"/>
    <property type="evidence" value="ECO:0007669"/>
    <property type="project" value="UniProtKB-KW"/>
</dbReference>
<dbReference type="Pfam" id="PF01436">
    <property type="entry name" value="NHL"/>
    <property type="match status" value="5"/>
</dbReference>
<feature type="repeat" description="NHL" evidence="2">
    <location>
        <begin position="323"/>
        <end position="353"/>
    </location>
</feature>
<reference evidence="3 4" key="1">
    <citation type="submission" date="2023-07" db="EMBL/GenBank/DDBJ databases">
        <title>Sorghum-associated microbial communities from plants grown in Nebraska, USA.</title>
        <authorList>
            <person name="Schachtman D."/>
        </authorList>
    </citation>
    <scope>NUCLEOTIDE SEQUENCE [LARGE SCALE GENOMIC DNA]</scope>
    <source>
        <strain evidence="3 4">BE313</strain>
    </source>
</reference>
<dbReference type="PROSITE" id="PS51125">
    <property type="entry name" value="NHL"/>
    <property type="match status" value="6"/>
</dbReference>
<dbReference type="PANTHER" id="PTHR24104">
    <property type="entry name" value="E3 UBIQUITIN-PROTEIN LIGASE NHLRC1-RELATED"/>
    <property type="match status" value="1"/>
</dbReference>
<dbReference type="PANTHER" id="PTHR24104:SF25">
    <property type="entry name" value="PROTEIN LIN-41"/>
    <property type="match status" value="1"/>
</dbReference>
<organism evidence="3 4">
    <name type="scientific">Rhodoferax ferrireducens</name>
    <dbReference type="NCBI Taxonomy" id="192843"/>
    <lineage>
        <taxon>Bacteria</taxon>
        <taxon>Pseudomonadati</taxon>
        <taxon>Pseudomonadota</taxon>
        <taxon>Betaproteobacteria</taxon>
        <taxon>Burkholderiales</taxon>
        <taxon>Comamonadaceae</taxon>
        <taxon>Rhodoferax</taxon>
    </lineage>
</organism>
<sequence>MVLANGSTTATVAADGSSFSFAPLVTGSNYNVAIQSAPSGMACSVTGGSGTLSASVTSVVVTCSTQTYTLGGSIAPASGTTSSVSGLVLANGSDTFSVPTGAATFTMPTAVPYGSSYQISVQTQPTGMGCTVSPSTAQTMPAGNLTNVVVTCADQSFALGGTIIGLGTSTGLVLANQGTDSTTISANATSFSMNTTVPHGTAYAVTVASNPAGKSCAVTNGSGTMPATNVSNVAISCTSPFSNPSGVALDASGNVYVSNAGSNTVKLITVGTRAVTTLGIGFSFPIGAAVDPSGNVYVADFNNSALKMIAAGTGTITTVGSGFSQPVGVSLDAGGNIYVADYGNGLVKMITAGTGTITTLGSGFSQPTGVVVDSSGNVYVADFGANLVKMIAAGTGTITTLGSGFNQPLGIAVDSSGNVYVADRANNAVKMIAAGTGTVTTLGSGFSQPWGVAVDASGNVYVADYGTNSVKKILQSTGAVVSLP</sequence>
<feature type="repeat" description="NHL" evidence="2">
    <location>
        <begin position="282"/>
        <end position="312"/>
    </location>
</feature>
<feature type="repeat" description="NHL" evidence="2">
    <location>
        <begin position="364"/>
        <end position="394"/>
    </location>
</feature>
<feature type="repeat" description="NHL" evidence="2">
    <location>
        <begin position="446"/>
        <end position="476"/>
    </location>
</feature>
<protein>
    <submittedName>
        <fullName evidence="3">DNA-binding beta-propeller fold protein YncE</fullName>
    </submittedName>
</protein>
<keyword evidence="3" id="KW-0238">DNA-binding</keyword>
<evidence type="ECO:0000313" key="3">
    <source>
        <dbReference type="EMBL" id="MDR7379894.1"/>
    </source>
</evidence>
<dbReference type="InterPro" id="IPR050952">
    <property type="entry name" value="TRIM-NHL_E3_ligases"/>
</dbReference>
<proteinExistence type="predicted"/>
<comment type="caution">
    <text evidence="3">The sequence shown here is derived from an EMBL/GenBank/DDBJ whole genome shotgun (WGS) entry which is preliminary data.</text>
</comment>
<accession>A0ABU2CF09</accession>
<dbReference type="EMBL" id="JAVDXT010000005">
    <property type="protein sequence ID" value="MDR7379894.1"/>
    <property type="molecule type" value="Genomic_DNA"/>
</dbReference>
<keyword evidence="1" id="KW-0677">Repeat</keyword>
<evidence type="ECO:0000256" key="1">
    <source>
        <dbReference type="ARBA" id="ARBA00022737"/>
    </source>
</evidence>
<dbReference type="InterPro" id="IPR001258">
    <property type="entry name" value="NHL_repeat"/>
</dbReference>
<name>A0ABU2CF09_9BURK</name>
<feature type="repeat" description="NHL" evidence="2">
    <location>
        <begin position="240"/>
        <end position="271"/>
    </location>
</feature>
<feature type="repeat" description="NHL" evidence="2">
    <location>
        <begin position="405"/>
        <end position="435"/>
    </location>
</feature>
<evidence type="ECO:0000256" key="2">
    <source>
        <dbReference type="PROSITE-ProRule" id="PRU00504"/>
    </source>
</evidence>